<dbReference type="AlphaFoldDB" id="A0A8T0Q6C0"/>
<dbReference type="EMBL" id="CM029050">
    <property type="protein sequence ID" value="KAG2568259.1"/>
    <property type="molecule type" value="Genomic_DNA"/>
</dbReference>
<comment type="caution">
    <text evidence="1">The sequence shown here is derived from an EMBL/GenBank/DDBJ whole genome shotgun (WGS) entry which is preliminary data.</text>
</comment>
<dbReference type="Proteomes" id="UP000823388">
    <property type="component" value="Chromosome 7N"/>
</dbReference>
<keyword evidence="2" id="KW-1185">Reference proteome</keyword>
<reference evidence="1 2" key="1">
    <citation type="submission" date="2020-05" db="EMBL/GenBank/DDBJ databases">
        <title>WGS assembly of Panicum virgatum.</title>
        <authorList>
            <person name="Lovell J.T."/>
            <person name="Jenkins J."/>
            <person name="Shu S."/>
            <person name="Juenger T.E."/>
            <person name="Schmutz J."/>
        </authorList>
    </citation>
    <scope>NUCLEOTIDE SEQUENCE [LARGE SCALE GENOMIC DNA]</scope>
    <source>
        <strain evidence="2">cv. AP13</strain>
    </source>
</reference>
<evidence type="ECO:0000313" key="2">
    <source>
        <dbReference type="Proteomes" id="UP000823388"/>
    </source>
</evidence>
<sequence>MATIAMLITWEVRPRDPPPWDTVASCCALFLLCICRRRSRVSEGGDGGGLFGSRIPPVASTPPVCRPAELAGPSVLQVRSRSPGDPSITSDLFTPAGRGWRCSRHATPPQRRVAGGGALLQGGADCGPRLRPRKAAWAARIGWTGRHPPCDATRCVRERSTPRHSGRKGAWCSAPVIAALSGVRSAGAGADVLIFSGYTLLDDLLPWIEDLRYLGGDEPHRPPMFILLGQLRAAGCPRVPFHGPCLY</sequence>
<accession>A0A8T0Q6C0</accession>
<protein>
    <submittedName>
        <fullName evidence="1">Uncharacterized protein</fullName>
    </submittedName>
</protein>
<proteinExistence type="predicted"/>
<evidence type="ECO:0000313" key="1">
    <source>
        <dbReference type="EMBL" id="KAG2568259.1"/>
    </source>
</evidence>
<gene>
    <name evidence="1" type="ORF">PVAP13_7NG306424</name>
</gene>
<organism evidence="1 2">
    <name type="scientific">Panicum virgatum</name>
    <name type="common">Blackwell switchgrass</name>
    <dbReference type="NCBI Taxonomy" id="38727"/>
    <lineage>
        <taxon>Eukaryota</taxon>
        <taxon>Viridiplantae</taxon>
        <taxon>Streptophyta</taxon>
        <taxon>Embryophyta</taxon>
        <taxon>Tracheophyta</taxon>
        <taxon>Spermatophyta</taxon>
        <taxon>Magnoliopsida</taxon>
        <taxon>Liliopsida</taxon>
        <taxon>Poales</taxon>
        <taxon>Poaceae</taxon>
        <taxon>PACMAD clade</taxon>
        <taxon>Panicoideae</taxon>
        <taxon>Panicodae</taxon>
        <taxon>Paniceae</taxon>
        <taxon>Panicinae</taxon>
        <taxon>Panicum</taxon>
        <taxon>Panicum sect. Hiantes</taxon>
    </lineage>
</organism>
<name>A0A8T0Q6C0_PANVG</name>